<protein>
    <submittedName>
        <fullName evidence="1">Uncharacterized protein</fullName>
    </submittedName>
</protein>
<keyword evidence="2" id="KW-1185">Reference proteome</keyword>
<organism evidence="1 2">
    <name type="scientific">Actinomyces israelii</name>
    <dbReference type="NCBI Taxonomy" id="1659"/>
    <lineage>
        <taxon>Bacteria</taxon>
        <taxon>Bacillati</taxon>
        <taxon>Actinomycetota</taxon>
        <taxon>Actinomycetes</taxon>
        <taxon>Actinomycetales</taxon>
        <taxon>Actinomycetaceae</taxon>
        <taxon>Actinomyces</taxon>
    </lineage>
</organism>
<sequence>MTEDLRVYVAVAVEGESDTGMVQALLRHVHLTLSRPCLVKKVPGSPDELPHAKRELLRLCASSRSHHVRDSMVRIDGAPGPLYVSCLNEFARERWNVVKAQERSPSLRRTVARLESVRRRLLTVSAGG</sequence>
<dbReference type="Proteomes" id="UP001072034">
    <property type="component" value="Unassembled WGS sequence"/>
</dbReference>
<name>A0ABT4I896_9ACTO</name>
<accession>A0ABT4I896</accession>
<evidence type="ECO:0000313" key="2">
    <source>
        <dbReference type="Proteomes" id="UP001072034"/>
    </source>
</evidence>
<dbReference type="RefSeq" id="WP_268917461.1">
    <property type="nucleotide sequence ID" value="NZ_JAPTMY010000015.1"/>
</dbReference>
<dbReference type="EMBL" id="JAPTMY010000015">
    <property type="protein sequence ID" value="MCZ0857968.1"/>
    <property type="molecule type" value="Genomic_DNA"/>
</dbReference>
<proteinExistence type="predicted"/>
<evidence type="ECO:0000313" key="1">
    <source>
        <dbReference type="EMBL" id="MCZ0857968.1"/>
    </source>
</evidence>
<comment type="caution">
    <text evidence="1">The sequence shown here is derived from an EMBL/GenBank/DDBJ whole genome shotgun (WGS) entry which is preliminary data.</text>
</comment>
<gene>
    <name evidence="1" type="ORF">OHJ16_07905</name>
</gene>
<reference evidence="1" key="1">
    <citation type="submission" date="2022-10" db="EMBL/GenBank/DDBJ databases">
        <title>Genome sequence of Actinomyces israelii ATCC 10048.</title>
        <authorList>
            <person name="Watt R.M."/>
            <person name="Tong W.M."/>
        </authorList>
    </citation>
    <scope>NUCLEOTIDE SEQUENCE</scope>
    <source>
        <strain evidence="1">ATCC 10048</strain>
    </source>
</reference>